<feature type="domain" description="Uracil-DNA glycosylase-like" evidence="2">
    <location>
        <begin position="257"/>
        <end position="324"/>
    </location>
</feature>
<name>A0A812NY39_SYMPI</name>
<dbReference type="EMBL" id="CAJNIZ010012024">
    <property type="protein sequence ID" value="CAE7328049.1"/>
    <property type="molecule type" value="Genomic_DNA"/>
</dbReference>
<dbReference type="SUPFAM" id="SSF52141">
    <property type="entry name" value="Uracil-DNA glycosylase-like"/>
    <property type="match status" value="1"/>
</dbReference>
<feature type="transmembrane region" description="Helical" evidence="1">
    <location>
        <begin position="40"/>
        <end position="62"/>
    </location>
</feature>
<dbReference type="AlphaFoldDB" id="A0A812NY39"/>
<evidence type="ECO:0000256" key="1">
    <source>
        <dbReference type="SAM" id="Phobius"/>
    </source>
</evidence>
<evidence type="ECO:0000259" key="2">
    <source>
        <dbReference type="Pfam" id="PF03167"/>
    </source>
</evidence>
<dbReference type="OrthoDB" id="10264778at2759"/>
<evidence type="ECO:0000313" key="3">
    <source>
        <dbReference type="EMBL" id="CAE7328049.1"/>
    </source>
</evidence>
<dbReference type="Gene3D" id="3.40.470.10">
    <property type="entry name" value="Uracil-DNA glycosylase-like domain"/>
    <property type="match status" value="1"/>
</dbReference>
<sequence length="348" mass="38119">MSSDSYDLNGTDREILALLRAEDSRQRRLTQRLWRRDRWLVAYLYAGPLIQAALIAVLFALLSDGVWPLPGTLGESLGPWATAGLLAALLGGLAVSLYLRALAARRRASRRLDRTLAESRRTAEGYRDILETEGGIRRGPEPARPVWRRFALVDLALAAASLGLIVYEALNPPYSWTLLGSLLVFVVTSVRLELFCHREISLDQQVRLLAAEERHLAIQIRALRAELELERTVAAARACRVCAETLPLGPRPVLQIAASARLMIVGQAPGTRVHATGLPFNDPSGDRLRAWLGVDRATFYDARRIAILPMGLCYPGRDPRGGDKPPPQVCAPTCTPSATTWAGRAGPA</sequence>
<proteinExistence type="predicted"/>
<keyword evidence="1" id="KW-0472">Membrane</keyword>
<feature type="transmembrane region" description="Helical" evidence="1">
    <location>
        <begin position="82"/>
        <end position="103"/>
    </location>
</feature>
<dbReference type="CDD" id="cd10033">
    <property type="entry name" value="UDG_like"/>
    <property type="match status" value="1"/>
</dbReference>
<feature type="transmembrane region" description="Helical" evidence="1">
    <location>
        <begin position="173"/>
        <end position="192"/>
    </location>
</feature>
<dbReference type="InterPro" id="IPR047124">
    <property type="entry name" value="HI_0220.2"/>
</dbReference>
<dbReference type="InterPro" id="IPR036895">
    <property type="entry name" value="Uracil-DNA_glycosylase-like_sf"/>
</dbReference>
<protein>
    <recommendedName>
        <fullName evidence="2">Uracil-DNA glycosylase-like domain-containing protein</fullName>
    </recommendedName>
</protein>
<dbReference type="PANTHER" id="PTHR42160">
    <property type="entry name" value="URACIL-DNA GLYCOSYLASE SUPERFAMILY PROTEIN"/>
    <property type="match status" value="1"/>
</dbReference>
<dbReference type="GO" id="GO:0019104">
    <property type="term" value="F:DNA N-glycosylase activity"/>
    <property type="evidence" value="ECO:0007669"/>
    <property type="project" value="UniProtKB-ARBA"/>
</dbReference>
<accession>A0A812NY39</accession>
<organism evidence="3 4">
    <name type="scientific">Symbiodinium pilosum</name>
    <name type="common">Dinoflagellate</name>
    <dbReference type="NCBI Taxonomy" id="2952"/>
    <lineage>
        <taxon>Eukaryota</taxon>
        <taxon>Sar</taxon>
        <taxon>Alveolata</taxon>
        <taxon>Dinophyceae</taxon>
        <taxon>Suessiales</taxon>
        <taxon>Symbiodiniaceae</taxon>
        <taxon>Symbiodinium</taxon>
    </lineage>
</organism>
<gene>
    <name evidence="3" type="ORF">SPIL2461_LOCUS7591</name>
</gene>
<reference evidence="3" key="1">
    <citation type="submission" date="2021-02" db="EMBL/GenBank/DDBJ databases">
        <authorList>
            <person name="Dougan E. K."/>
            <person name="Rhodes N."/>
            <person name="Thang M."/>
            <person name="Chan C."/>
        </authorList>
    </citation>
    <scope>NUCLEOTIDE SEQUENCE</scope>
</reference>
<dbReference type="Proteomes" id="UP000649617">
    <property type="component" value="Unassembled WGS sequence"/>
</dbReference>
<keyword evidence="1" id="KW-1133">Transmembrane helix</keyword>
<dbReference type="Pfam" id="PF03167">
    <property type="entry name" value="UDG"/>
    <property type="match status" value="1"/>
</dbReference>
<comment type="caution">
    <text evidence="3">The sequence shown here is derived from an EMBL/GenBank/DDBJ whole genome shotgun (WGS) entry which is preliminary data.</text>
</comment>
<keyword evidence="1" id="KW-0812">Transmembrane</keyword>
<evidence type="ECO:0000313" key="4">
    <source>
        <dbReference type="Proteomes" id="UP000649617"/>
    </source>
</evidence>
<keyword evidence="4" id="KW-1185">Reference proteome</keyword>
<dbReference type="PANTHER" id="PTHR42160:SF1">
    <property type="entry name" value="URACIL-DNA GLYCOSYLASE SUPERFAMILY PROTEIN"/>
    <property type="match status" value="1"/>
</dbReference>
<feature type="transmembrane region" description="Helical" evidence="1">
    <location>
        <begin position="146"/>
        <end position="167"/>
    </location>
</feature>
<dbReference type="InterPro" id="IPR005122">
    <property type="entry name" value="Uracil-DNA_glycosylase-like"/>
</dbReference>